<comment type="caution">
    <text evidence="2">The sequence shown here is derived from an EMBL/GenBank/DDBJ whole genome shotgun (WGS) entry which is preliminary data.</text>
</comment>
<dbReference type="OrthoDB" id="5342184at2759"/>
<dbReference type="Pfam" id="PF12138">
    <property type="entry name" value="Spherulin4"/>
    <property type="match status" value="1"/>
</dbReference>
<dbReference type="VEuPathDB" id="FungiDB:TAPDE_004526"/>
<reference evidence="2 3" key="1">
    <citation type="journal article" date="2013" name="MBio">
        <title>Genome sequencing of the plant pathogen Taphrina deformans, the causal agent of peach leaf curl.</title>
        <authorList>
            <person name="Cisse O.H."/>
            <person name="Almeida J.M.G.C.F."/>
            <person name="Fonseca A."/>
            <person name="Kumar A.A."/>
            <person name="Salojaervi J."/>
            <person name="Overmyer K."/>
            <person name="Hauser P.M."/>
            <person name="Pagni M."/>
        </authorList>
    </citation>
    <scope>NUCLEOTIDE SEQUENCE [LARGE SCALE GENOMIC DNA]</scope>
    <source>
        <strain evidence="3">PYCC 5710 / ATCC 11124 / CBS 356.35 / IMI 108563 / JCM 9778 / NBRC 8474</strain>
    </source>
</reference>
<dbReference type="PANTHER" id="PTHR35040">
    <property type="match status" value="1"/>
</dbReference>
<evidence type="ECO:0000313" key="3">
    <source>
        <dbReference type="Proteomes" id="UP000013776"/>
    </source>
</evidence>
<dbReference type="AlphaFoldDB" id="R4XLH6"/>
<evidence type="ECO:0000256" key="1">
    <source>
        <dbReference type="SAM" id="SignalP"/>
    </source>
</evidence>
<dbReference type="InterPro" id="IPR021986">
    <property type="entry name" value="Spherulin4"/>
</dbReference>
<feature type="chain" id="PRO_5004373463" description="Spherulin 4-like cell surface protein" evidence="1">
    <location>
        <begin position="24"/>
        <end position="316"/>
    </location>
</feature>
<organism evidence="2 3">
    <name type="scientific">Taphrina deformans (strain PYCC 5710 / ATCC 11124 / CBS 356.35 / IMI 108563 / JCM 9778 / NBRC 8474)</name>
    <name type="common">Peach leaf curl fungus</name>
    <name type="synonym">Lalaria deformans</name>
    <dbReference type="NCBI Taxonomy" id="1097556"/>
    <lineage>
        <taxon>Eukaryota</taxon>
        <taxon>Fungi</taxon>
        <taxon>Dikarya</taxon>
        <taxon>Ascomycota</taxon>
        <taxon>Taphrinomycotina</taxon>
        <taxon>Taphrinomycetes</taxon>
        <taxon>Taphrinales</taxon>
        <taxon>Taphrinaceae</taxon>
        <taxon>Taphrina</taxon>
    </lineage>
</organism>
<keyword evidence="1" id="KW-0732">Signal</keyword>
<protein>
    <recommendedName>
        <fullName evidence="4">Spherulin 4-like cell surface protein</fullName>
    </recommendedName>
</protein>
<dbReference type="EMBL" id="CAHR02000206">
    <property type="protein sequence ID" value="CCG84135.1"/>
    <property type="molecule type" value="Genomic_DNA"/>
</dbReference>
<dbReference type="Proteomes" id="UP000013776">
    <property type="component" value="Unassembled WGS sequence"/>
</dbReference>
<dbReference type="eggNOG" id="ENOG502S3WN">
    <property type="taxonomic scope" value="Eukaryota"/>
</dbReference>
<proteinExistence type="predicted"/>
<keyword evidence="3" id="KW-1185">Reference proteome</keyword>
<accession>R4XLH6</accession>
<name>R4XLH6_TAPDE</name>
<sequence>MKLSLALLTTTLITILQTSLVASAPSQAVADSLSRLPTPISRVPIEQIAVDTALEKRSSATAKTAILLPAYIYPSSWTSPPAWQPIYDAAAAYPGVTFHVIINPNSGPGGASPDSEYQTAITTLKRFSNVVLLGYVHTSWGTRSSDAVYADIKTYVGWKSQGYGMQGIFYDEAPSQATSTLYNYMANITCYAKEQILATGIGLPTIYFNPGTVADVRYYTLADYISVFEDTYTSYLTNEPTFAPGTELTMSNSNFMIHSMNGGWTQAQMSSFISSLSNGDGVGSVFLTSNSDPSNPYGTFGADWTEFVAGVDALRH</sequence>
<dbReference type="PANTHER" id="PTHR35040:SF9">
    <property type="entry name" value="4-LIKE CELL SURFACE PROTEIN, PUTATIVE (AFU_ORTHOLOGUE AFUA_4G14080)-RELATED"/>
    <property type="match status" value="1"/>
</dbReference>
<gene>
    <name evidence="2" type="ORF">TAPDE_004526</name>
</gene>
<evidence type="ECO:0000313" key="2">
    <source>
        <dbReference type="EMBL" id="CCG84135.1"/>
    </source>
</evidence>
<evidence type="ECO:0008006" key="4">
    <source>
        <dbReference type="Google" id="ProtNLM"/>
    </source>
</evidence>
<feature type="signal peptide" evidence="1">
    <location>
        <begin position="1"/>
        <end position="23"/>
    </location>
</feature>